<sequence length="127" mass="13728">MKLQIQESILSTLKGIHFLEFKPSVIATTVPISFAVKTEIVDSEKAVSALVQHVQKDKVMKCIELIQELCLASDFVKVPIASSIPSVPQSPIGVLDAACLSRIDGSGVESRSNSSHSSPVKRRKLNT</sequence>
<proteinExistence type="predicted"/>
<feature type="region of interest" description="Disordered" evidence="1">
    <location>
        <begin position="105"/>
        <end position="127"/>
    </location>
</feature>
<gene>
    <name evidence="3" type="ORF">H5410_026956</name>
</gene>
<evidence type="ECO:0000256" key="1">
    <source>
        <dbReference type="SAM" id="MobiDB-lite"/>
    </source>
</evidence>
<accession>A0A9J5Z0D9</accession>
<dbReference type="AlphaFoldDB" id="A0A9J5Z0D9"/>
<organism evidence="3 4">
    <name type="scientific">Solanum commersonii</name>
    <name type="common">Commerson's wild potato</name>
    <name type="synonym">Commerson's nightshade</name>
    <dbReference type="NCBI Taxonomy" id="4109"/>
    <lineage>
        <taxon>Eukaryota</taxon>
        <taxon>Viridiplantae</taxon>
        <taxon>Streptophyta</taxon>
        <taxon>Embryophyta</taxon>
        <taxon>Tracheophyta</taxon>
        <taxon>Spermatophyta</taxon>
        <taxon>Magnoliopsida</taxon>
        <taxon>eudicotyledons</taxon>
        <taxon>Gunneridae</taxon>
        <taxon>Pentapetalae</taxon>
        <taxon>asterids</taxon>
        <taxon>lamiids</taxon>
        <taxon>Solanales</taxon>
        <taxon>Solanaceae</taxon>
        <taxon>Solanoideae</taxon>
        <taxon>Solaneae</taxon>
        <taxon>Solanum</taxon>
    </lineage>
</organism>
<comment type="caution">
    <text evidence="3">The sequence shown here is derived from an EMBL/GenBank/DDBJ whole genome shotgun (WGS) entry which is preliminary data.</text>
</comment>
<dbReference type="EMBL" id="JACXVP010000005">
    <property type="protein sequence ID" value="KAG5605464.1"/>
    <property type="molecule type" value="Genomic_DNA"/>
</dbReference>
<dbReference type="OrthoDB" id="5590282at2759"/>
<dbReference type="Proteomes" id="UP000824120">
    <property type="component" value="Chromosome 5"/>
</dbReference>
<name>A0A9J5Z0D9_SOLCO</name>
<reference evidence="3 4" key="1">
    <citation type="submission" date="2020-09" db="EMBL/GenBank/DDBJ databases">
        <title>De no assembly of potato wild relative species, Solanum commersonii.</title>
        <authorList>
            <person name="Cho K."/>
        </authorList>
    </citation>
    <scope>NUCLEOTIDE SEQUENCE [LARGE SCALE GENOMIC DNA]</scope>
    <source>
        <strain evidence="3">LZ3.2</strain>
        <tissue evidence="3">Leaf</tissue>
    </source>
</reference>
<evidence type="ECO:0000313" key="4">
    <source>
        <dbReference type="Proteomes" id="UP000824120"/>
    </source>
</evidence>
<evidence type="ECO:0000259" key="2">
    <source>
        <dbReference type="Pfam" id="PF02984"/>
    </source>
</evidence>
<feature type="compositionally biased region" description="Polar residues" evidence="1">
    <location>
        <begin position="109"/>
        <end position="118"/>
    </location>
</feature>
<evidence type="ECO:0000313" key="3">
    <source>
        <dbReference type="EMBL" id="KAG5605464.1"/>
    </source>
</evidence>
<feature type="domain" description="Cyclin C-terminal" evidence="2">
    <location>
        <begin position="9"/>
        <end position="73"/>
    </location>
</feature>
<dbReference type="InterPro" id="IPR004367">
    <property type="entry name" value="Cyclin_C-dom"/>
</dbReference>
<dbReference type="Pfam" id="PF02984">
    <property type="entry name" value="Cyclin_C"/>
    <property type="match status" value="1"/>
</dbReference>
<protein>
    <recommendedName>
        <fullName evidence="2">Cyclin C-terminal domain-containing protein</fullName>
    </recommendedName>
</protein>
<keyword evidence="4" id="KW-1185">Reference proteome</keyword>
<dbReference type="Gene3D" id="1.10.472.10">
    <property type="entry name" value="Cyclin-like"/>
    <property type="match status" value="1"/>
</dbReference>